<sequence>MTLIKVRAEKDTLFTGRRHTAKKAWELLETSLVSLREILKALNLFYAVTPTRIAKKWDNLKRKYKMHPNRDRDRQGRGHSSHMAYFTAMHEAIGGRPSINPPTLMYSATAAVASGSGSTSTEAVQSQATVEDEEATESGSDSQEDVEPSTSAGPPPSKKKSLNYCIFWRRRRQKRRTASTASRQHMRKPKKKFLELFEQLVKK</sequence>
<accession>A0A7J5YXV7</accession>
<dbReference type="Gene3D" id="1.10.10.60">
    <property type="entry name" value="Homeodomain-like"/>
    <property type="match status" value="1"/>
</dbReference>
<feature type="domain" description="Myb/SANT-like DNA-binding" evidence="2">
    <location>
        <begin position="2"/>
        <end position="91"/>
    </location>
</feature>
<evidence type="ECO:0000313" key="4">
    <source>
        <dbReference type="Proteomes" id="UP000518266"/>
    </source>
</evidence>
<dbReference type="Proteomes" id="UP000518266">
    <property type="component" value="Unassembled WGS sequence"/>
</dbReference>
<dbReference type="OrthoDB" id="8933168at2759"/>
<proteinExistence type="predicted"/>
<protein>
    <recommendedName>
        <fullName evidence="2">Myb/SANT-like DNA-binding domain-containing protein</fullName>
    </recommendedName>
</protein>
<name>A0A7J5YXV7_DISMA</name>
<evidence type="ECO:0000256" key="1">
    <source>
        <dbReference type="SAM" id="MobiDB-lite"/>
    </source>
</evidence>
<dbReference type="InterPro" id="IPR044822">
    <property type="entry name" value="Myb_DNA-bind_4"/>
</dbReference>
<comment type="caution">
    <text evidence="3">The sequence shown here is derived from an EMBL/GenBank/DDBJ whole genome shotgun (WGS) entry which is preliminary data.</text>
</comment>
<feature type="region of interest" description="Disordered" evidence="1">
    <location>
        <begin position="117"/>
        <end position="191"/>
    </location>
</feature>
<dbReference type="EMBL" id="JAAKFY010000007">
    <property type="protein sequence ID" value="KAF3854300.1"/>
    <property type="molecule type" value="Genomic_DNA"/>
</dbReference>
<feature type="compositionally biased region" description="Basic residues" evidence="1">
    <location>
        <begin position="168"/>
        <end position="177"/>
    </location>
</feature>
<organism evidence="3 4">
    <name type="scientific">Dissostichus mawsoni</name>
    <name type="common">Antarctic cod</name>
    <dbReference type="NCBI Taxonomy" id="36200"/>
    <lineage>
        <taxon>Eukaryota</taxon>
        <taxon>Metazoa</taxon>
        <taxon>Chordata</taxon>
        <taxon>Craniata</taxon>
        <taxon>Vertebrata</taxon>
        <taxon>Euteleostomi</taxon>
        <taxon>Actinopterygii</taxon>
        <taxon>Neopterygii</taxon>
        <taxon>Teleostei</taxon>
        <taxon>Neoteleostei</taxon>
        <taxon>Acanthomorphata</taxon>
        <taxon>Eupercaria</taxon>
        <taxon>Perciformes</taxon>
        <taxon>Notothenioidei</taxon>
        <taxon>Nototheniidae</taxon>
        <taxon>Dissostichus</taxon>
    </lineage>
</organism>
<keyword evidence="4" id="KW-1185">Reference proteome</keyword>
<dbReference type="Pfam" id="PF13837">
    <property type="entry name" value="Myb_DNA-bind_4"/>
    <property type="match status" value="1"/>
</dbReference>
<evidence type="ECO:0000259" key="2">
    <source>
        <dbReference type="Pfam" id="PF13837"/>
    </source>
</evidence>
<evidence type="ECO:0000313" key="3">
    <source>
        <dbReference type="EMBL" id="KAF3854300.1"/>
    </source>
</evidence>
<gene>
    <name evidence="3" type="ORF">F7725_022355</name>
</gene>
<feature type="compositionally biased region" description="Acidic residues" evidence="1">
    <location>
        <begin position="130"/>
        <end position="147"/>
    </location>
</feature>
<dbReference type="AlphaFoldDB" id="A0A7J5YXV7"/>
<reference evidence="3 4" key="1">
    <citation type="submission" date="2020-03" db="EMBL/GenBank/DDBJ databases">
        <title>Dissostichus mawsoni Genome sequencing and assembly.</title>
        <authorList>
            <person name="Park H."/>
        </authorList>
    </citation>
    <scope>NUCLEOTIDE SEQUENCE [LARGE SCALE GENOMIC DNA]</scope>
    <source>
        <strain evidence="3">DM0001</strain>
        <tissue evidence="3">Muscle</tissue>
    </source>
</reference>